<evidence type="ECO:0000259" key="3">
    <source>
        <dbReference type="Pfam" id="PF13556"/>
    </source>
</evidence>
<dbReference type="InterPro" id="IPR025736">
    <property type="entry name" value="PucR_C-HTH_dom"/>
</dbReference>
<dbReference type="RefSeq" id="WP_344625424.1">
    <property type="nucleotide sequence ID" value="NZ_BAAALD010000044.1"/>
</dbReference>
<feature type="compositionally biased region" description="Basic and acidic residues" evidence="2">
    <location>
        <begin position="24"/>
        <end position="41"/>
    </location>
</feature>
<feature type="domain" description="RsbT co-antagonist protein RsbRD N-terminal" evidence="4">
    <location>
        <begin position="59"/>
        <end position="197"/>
    </location>
</feature>
<dbReference type="Pfam" id="PF14361">
    <property type="entry name" value="RsbRD_N"/>
    <property type="match status" value="1"/>
</dbReference>
<dbReference type="PANTHER" id="PTHR33744">
    <property type="entry name" value="CARBOHYDRATE DIACID REGULATOR"/>
    <property type="match status" value="1"/>
</dbReference>
<protein>
    <submittedName>
        <fullName evidence="6">Helix-turn-helix domain-containing protein</fullName>
    </submittedName>
</protein>
<name>A0ABN1TPB0_9ACTN</name>
<dbReference type="InterPro" id="IPR042070">
    <property type="entry name" value="PucR_C-HTH_sf"/>
</dbReference>
<feature type="domain" description="PucR C-terminal helix-turn-helix" evidence="3">
    <location>
        <begin position="370"/>
        <end position="427"/>
    </location>
</feature>
<dbReference type="PANTHER" id="PTHR33744:SF1">
    <property type="entry name" value="DNA-BINDING TRANSCRIPTIONAL ACTIVATOR ADER"/>
    <property type="match status" value="1"/>
</dbReference>
<organism evidence="6 7">
    <name type="scientific">Kitasatospora arboriphila</name>
    <dbReference type="NCBI Taxonomy" id="258052"/>
    <lineage>
        <taxon>Bacteria</taxon>
        <taxon>Bacillati</taxon>
        <taxon>Actinomycetota</taxon>
        <taxon>Actinomycetes</taxon>
        <taxon>Kitasatosporales</taxon>
        <taxon>Streptomycetaceae</taxon>
        <taxon>Kitasatospora</taxon>
    </lineage>
</organism>
<feature type="region of interest" description="Disordered" evidence="2">
    <location>
        <begin position="1"/>
        <end position="43"/>
    </location>
</feature>
<dbReference type="Gene3D" id="1.10.10.2840">
    <property type="entry name" value="PucR C-terminal helix-turn-helix domain"/>
    <property type="match status" value="1"/>
</dbReference>
<evidence type="ECO:0000256" key="1">
    <source>
        <dbReference type="ARBA" id="ARBA00006754"/>
    </source>
</evidence>
<dbReference type="Pfam" id="PF17853">
    <property type="entry name" value="GGDEF_2"/>
    <property type="match status" value="1"/>
</dbReference>
<evidence type="ECO:0000313" key="7">
    <source>
        <dbReference type="Proteomes" id="UP001499987"/>
    </source>
</evidence>
<evidence type="ECO:0000313" key="6">
    <source>
        <dbReference type="EMBL" id="GAA1096696.1"/>
    </source>
</evidence>
<dbReference type="InterPro" id="IPR025751">
    <property type="entry name" value="RsbRD_N_dom"/>
</dbReference>
<feature type="compositionally biased region" description="Pro residues" evidence="2">
    <location>
        <begin position="1"/>
        <end position="19"/>
    </location>
</feature>
<dbReference type="InterPro" id="IPR041522">
    <property type="entry name" value="CdaR_GGDEF"/>
</dbReference>
<keyword evidence="7" id="KW-1185">Reference proteome</keyword>
<evidence type="ECO:0000256" key="2">
    <source>
        <dbReference type="SAM" id="MobiDB-lite"/>
    </source>
</evidence>
<comment type="caution">
    <text evidence="6">The sequence shown here is derived from an EMBL/GenBank/DDBJ whole genome shotgun (WGS) entry which is preliminary data.</text>
</comment>
<dbReference type="Proteomes" id="UP001499987">
    <property type="component" value="Unassembled WGS sequence"/>
</dbReference>
<reference evidence="6 7" key="1">
    <citation type="journal article" date="2019" name="Int. J. Syst. Evol. Microbiol.">
        <title>The Global Catalogue of Microorganisms (GCM) 10K type strain sequencing project: providing services to taxonomists for standard genome sequencing and annotation.</title>
        <authorList>
            <consortium name="The Broad Institute Genomics Platform"/>
            <consortium name="The Broad Institute Genome Sequencing Center for Infectious Disease"/>
            <person name="Wu L."/>
            <person name="Ma J."/>
        </authorList>
    </citation>
    <scope>NUCLEOTIDE SEQUENCE [LARGE SCALE GENOMIC DNA]</scope>
    <source>
        <strain evidence="6 7">JCM 13002</strain>
    </source>
</reference>
<evidence type="ECO:0000259" key="4">
    <source>
        <dbReference type="Pfam" id="PF14361"/>
    </source>
</evidence>
<sequence length="433" mass="46987">MRPPALAPPAAAPTGPAPKPRLRGLPEEPPARRPVRSRADTASEQLLRRTAGHLLQDVDGLARELVAQISAREPAYPATIGPEELRLEVRTSLESSVRTLLDPPGTWEAARLCSWQIGARRAQRELPLDALLHAFRLGGALVWRRLVETATRREPDHAHLLLHSAAGIWSFVDEHSDLITQAYRLVESQTAREHRERARAMVQALLDGTTRITDLPTVAAALDLPERGRYAVAALAGPVGPPRHPAEAAPVLAEPPPGVRIVRHRGTDGEHALVLLGDADPAEVAACLGHHRGARVGIGTVVEELAEIGAARRSADIALRTCTADGDVALLHERLPTALVVSLPDFGTALVDRALGAVLELDVQDRESMLSTLDVWLDSAGSAQRAGTRLFCHRNTVLNRLRRYEQLSGRSLNHPRHLVELSLALDAYRLLPS</sequence>
<evidence type="ECO:0000259" key="5">
    <source>
        <dbReference type="Pfam" id="PF17853"/>
    </source>
</evidence>
<dbReference type="Pfam" id="PF13556">
    <property type="entry name" value="HTH_30"/>
    <property type="match status" value="1"/>
</dbReference>
<dbReference type="InterPro" id="IPR051448">
    <property type="entry name" value="CdaR-like_regulators"/>
</dbReference>
<gene>
    <name evidence="6" type="ORF">GCM10009663_44710</name>
</gene>
<proteinExistence type="inferred from homology"/>
<feature type="domain" description="CdaR GGDEF-like" evidence="5">
    <location>
        <begin position="214"/>
        <end position="320"/>
    </location>
</feature>
<accession>A0ABN1TPB0</accession>
<dbReference type="EMBL" id="BAAALD010000044">
    <property type="protein sequence ID" value="GAA1096696.1"/>
    <property type="molecule type" value="Genomic_DNA"/>
</dbReference>
<comment type="similarity">
    <text evidence="1">Belongs to the CdaR family.</text>
</comment>